<evidence type="ECO:0008006" key="4">
    <source>
        <dbReference type="Google" id="ProtNLM"/>
    </source>
</evidence>
<feature type="compositionally biased region" description="Acidic residues" evidence="1">
    <location>
        <begin position="496"/>
        <end position="514"/>
    </location>
</feature>
<comment type="caution">
    <text evidence="2">The sequence shown here is derived from an EMBL/GenBank/DDBJ whole genome shotgun (WGS) entry which is preliminary data.</text>
</comment>
<feature type="region of interest" description="Disordered" evidence="1">
    <location>
        <begin position="479"/>
        <end position="514"/>
    </location>
</feature>
<proteinExistence type="predicted"/>
<protein>
    <recommendedName>
        <fullName evidence="4">F-box domain-containing protein</fullName>
    </recommendedName>
</protein>
<gene>
    <name evidence="2" type="ORF">PMEA_00018875</name>
</gene>
<evidence type="ECO:0000313" key="3">
    <source>
        <dbReference type="Proteomes" id="UP001159428"/>
    </source>
</evidence>
<dbReference type="AlphaFoldDB" id="A0AAU9X956"/>
<dbReference type="Proteomes" id="UP001159428">
    <property type="component" value="Unassembled WGS sequence"/>
</dbReference>
<dbReference type="EMBL" id="CALNXJ010000033">
    <property type="protein sequence ID" value="CAH3139578.1"/>
    <property type="molecule type" value="Genomic_DNA"/>
</dbReference>
<name>A0AAU9X956_9CNID</name>
<accession>A0AAU9X956</accession>
<evidence type="ECO:0000313" key="2">
    <source>
        <dbReference type="EMBL" id="CAH3139578.1"/>
    </source>
</evidence>
<keyword evidence="3" id="KW-1185">Reference proteome</keyword>
<sequence>MASFSTLNEDCLCRIISFLDDPDSFHSVALSCKRVQQVINNTRSILHPKLLRAKAEYYIKCYLVEITDDKRDYNEFRNLENLLSNAARLTAAKELLTYAKVVKVWERNGPVAAKLFTWIRNLESRTEEGEPRATCFKEYQSVTLHLSGCDKDLKIDTTYFHDHIGNYDNELSIHVTCGDLDVKSEDFTRYCPDDYEYWEENEVQAAVKPMKPVVELLQKELGETVPPITNNFFIWLCYFFPHQYTLTVEHKLRFKDLSRNEKPTSGHVQSAIDLFHQNLQAETKLKNLVSEWNNPDSNLPSLIAETMAVLIQRSETKFLEKLQRDANGFYEIASDLKQKPLPKPLVQDLLLRTELEFSDYSPGTVADKFVESRASFRFSGGKVVKAWGGMRGDGASYPTWDELELKVTLPDGKELKLNSDGTYRRKTIQVEMLSPVTELFQKGANKCMEGEGRIPKLDDRFTAYYLLHALNFGGEEETFLGKDDKNVSCSQSSEEGSYEGSEEEQSEEEHSDEQ</sequence>
<reference evidence="2 3" key="1">
    <citation type="submission" date="2022-05" db="EMBL/GenBank/DDBJ databases">
        <authorList>
            <consortium name="Genoscope - CEA"/>
            <person name="William W."/>
        </authorList>
    </citation>
    <scope>NUCLEOTIDE SEQUENCE [LARGE SCALE GENOMIC DNA]</scope>
</reference>
<evidence type="ECO:0000256" key="1">
    <source>
        <dbReference type="SAM" id="MobiDB-lite"/>
    </source>
</evidence>
<organism evidence="2 3">
    <name type="scientific">Pocillopora meandrina</name>
    <dbReference type="NCBI Taxonomy" id="46732"/>
    <lineage>
        <taxon>Eukaryota</taxon>
        <taxon>Metazoa</taxon>
        <taxon>Cnidaria</taxon>
        <taxon>Anthozoa</taxon>
        <taxon>Hexacorallia</taxon>
        <taxon>Scleractinia</taxon>
        <taxon>Astrocoeniina</taxon>
        <taxon>Pocilloporidae</taxon>
        <taxon>Pocillopora</taxon>
    </lineage>
</organism>